<protein>
    <submittedName>
        <fullName evidence="2">Uncharacterized protein</fullName>
    </submittedName>
</protein>
<dbReference type="Proteomes" id="UP001396334">
    <property type="component" value="Unassembled WGS sequence"/>
</dbReference>
<organism evidence="2 3">
    <name type="scientific">Hibiscus sabdariffa</name>
    <name type="common">roselle</name>
    <dbReference type="NCBI Taxonomy" id="183260"/>
    <lineage>
        <taxon>Eukaryota</taxon>
        <taxon>Viridiplantae</taxon>
        <taxon>Streptophyta</taxon>
        <taxon>Embryophyta</taxon>
        <taxon>Tracheophyta</taxon>
        <taxon>Spermatophyta</taxon>
        <taxon>Magnoliopsida</taxon>
        <taxon>eudicotyledons</taxon>
        <taxon>Gunneridae</taxon>
        <taxon>Pentapetalae</taxon>
        <taxon>rosids</taxon>
        <taxon>malvids</taxon>
        <taxon>Malvales</taxon>
        <taxon>Malvaceae</taxon>
        <taxon>Malvoideae</taxon>
        <taxon>Hibiscus</taxon>
    </lineage>
</organism>
<keyword evidence="3" id="KW-1185">Reference proteome</keyword>
<gene>
    <name evidence="2" type="ORF">V6N11_076992</name>
</gene>
<evidence type="ECO:0000313" key="3">
    <source>
        <dbReference type="Proteomes" id="UP001396334"/>
    </source>
</evidence>
<evidence type="ECO:0000313" key="2">
    <source>
        <dbReference type="EMBL" id="KAK9034940.1"/>
    </source>
</evidence>
<feature type="compositionally biased region" description="Basic and acidic residues" evidence="1">
    <location>
        <begin position="56"/>
        <end position="82"/>
    </location>
</feature>
<name>A0ABR2TCD2_9ROSI</name>
<reference evidence="2 3" key="1">
    <citation type="journal article" date="2024" name="G3 (Bethesda)">
        <title>Genome assembly of Hibiscus sabdariffa L. provides insights into metabolisms of medicinal natural products.</title>
        <authorList>
            <person name="Kim T."/>
        </authorList>
    </citation>
    <scope>NUCLEOTIDE SEQUENCE [LARGE SCALE GENOMIC DNA]</scope>
    <source>
        <strain evidence="2">TK-2024</strain>
        <tissue evidence="2">Old leaves</tissue>
    </source>
</reference>
<sequence length="215" mass="23111">MGGRPSDFVLGEDSLPTLENEVTMVDLLDTGKQSEYANPDVAIAMGVEQDSLSAQETERSAPSFKEKLLSNNGKARESHSIDELDVEVASRRCQNVNVQGPNGINGGFTKEKEVMGSRFMALSTNIPDEDEDVVELQPMVVEQGSHELPREPGQGKLVGIVNDDGKILTGQDASVVVVEARGGHVGGVKNITSLEPVLKETLSLNIIEKHATVYV</sequence>
<accession>A0ABR2TCD2</accession>
<feature type="region of interest" description="Disordered" evidence="1">
    <location>
        <begin position="52"/>
        <end position="82"/>
    </location>
</feature>
<comment type="caution">
    <text evidence="2">The sequence shown here is derived from an EMBL/GenBank/DDBJ whole genome shotgun (WGS) entry which is preliminary data.</text>
</comment>
<dbReference type="EMBL" id="JBBPBN010000006">
    <property type="protein sequence ID" value="KAK9034940.1"/>
    <property type="molecule type" value="Genomic_DNA"/>
</dbReference>
<evidence type="ECO:0000256" key="1">
    <source>
        <dbReference type="SAM" id="MobiDB-lite"/>
    </source>
</evidence>
<proteinExistence type="predicted"/>